<protein>
    <submittedName>
        <fullName evidence="1">DUF3077 domain-containing protein</fullName>
    </submittedName>
</protein>
<keyword evidence="4" id="KW-1185">Reference proteome</keyword>
<dbReference type="EMBL" id="JAHWXS010000002">
    <property type="protein sequence ID" value="MFK5732629.1"/>
    <property type="molecule type" value="Genomic_DNA"/>
</dbReference>
<comment type="caution">
    <text evidence="1">The sequence shown here is derived from an EMBL/GenBank/DDBJ whole genome shotgun (WGS) entry which is preliminary data.</text>
</comment>
<evidence type="ECO:0000313" key="2">
    <source>
        <dbReference type="EMBL" id="MBV4535726.1"/>
    </source>
</evidence>
<organism evidence="1">
    <name type="scientific">Pseudomonas urmiensis</name>
    <dbReference type="NCBI Taxonomy" id="2745493"/>
    <lineage>
        <taxon>Bacteria</taxon>
        <taxon>Pseudomonadati</taxon>
        <taxon>Pseudomonadota</taxon>
        <taxon>Gammaproteobacteria</taxon>
        <taxon>Pseudomonadales</taxon>
        <taxon>Pseudomonadaceae</taxon>
        <taxon>Pseudomonas</taxon>
    </lineage>
</organism>
<dbReference type="EMBL" id="JABWRE020000001">
    <property type="protein sequence ID" value="MBV4535726.1"/>
    <property type="molecule type" value="Genomic_DNA"/>
</dbReference>
<gene>
    <name evidence="2" type="ORF">HU737_007045</name>
    <name evidence="1" type="ORF">HU737_05010</name>
    <name evidence="3" type="ORF">KW869_03755</name>
</gene>
<name>A0A923JVB5_9PSED</name>
<evidence type="ECO:0000313" key="4">
    <source>
        <dbReference type="Proteomes" id="UP001621534"/>
    </source>
</evidence>
<evidence type="ECO:0000313" key="3">
    <source>
        <dbReference type="EMBL" id="MFK5732629.1"/>
    </source>
</evidence>
<dbReference type="RefSeq" id="WP_186553600.1">
    <property type="nucleotide sequence ID" value="NZ_JABWRE020000001.1"/>
</dbReference>
<reference evidence="2" key="4">
    <citation type="submission" date="2021-06" db="EMBL/GenBank/DDBJ databases">
        <title>Updating the genus Pseudomonas: Description of 43 new species and partition of the Pseudomonas putida group.</title>
        <authorList>
            <person name="Girard L."/>
            <person name="Lood C."/>
            <person name="Vandamme P."/>
            <person name="Rokni-Zadeh H."/>
            <person name="Van Noort V."/>
            <person name="Hofte M."/>
            <person name="Lavigne R."/>
            <person name="De Mot R."/>
        </authorList>
    </citation>
    <scope>NUCLEOTIDE SEQUENCE</scope>
    <source>
        <strain evidence="2">SWRI10</strain>
    </source>
</reference>
<reference evidence="3 4" key="1">
    <citation type="journal article" date="2012" name="Plant Soil">
        <title>Screening of plant growth-promoting traits in arsenic-resistant bacteria isolated from the rhizosphere of soybean plants from Argentinean agricultural soil.</title>
        <authorList>
            <person name="Wevar Oller A.L."/>
            <person name="Talano M.A."/>
            <person name="Agostini E."/>
        </authorList>
    </citation>
    <scope>NUCLEOTIDE SEQUENCE [LARGE SCALE GENOMIC DNA]</scope>
    <source>
        <strain evidence="3 4">AW4</strain>
    </source>
</reference>
<reference evidence="1" key="3">
    <citation type="submission" date="2020-07" db="EMBL/GenBank/DDBJ databases">
        <authorList>
            <person name="Lood C."/>
            <person name="Girard L."/>
        </authorList>
    </citation>
    <scope>NUCLEOTIDE SEQUENCE</scope>
    <source>
        <strain evidence="1">SWRI10</strain>
    </source>
</reference>
<reference evidence="3" key="5">
    <citation type="submission" date="2021-07" db="EMBL/GenBank/DDBJ databases">
        <authorList>
            <person name="Wevar Oller A.L."/>
            <person name="Talano M.A."/>
            <person name="Torres Tejerizo G.A."/>
            <person name="Agostini E."/>
        </authorList>
    </citation>
    <scope>NUCLEOTIDE SEQUENCE</scope>
    <source>
        <strain evidence="3">AW4</strain>
    </source>
</reference>
<dbReference type="Proteomes" id="UP000599879">
    <property type="component" value="Unassembled WGS sequence"/>
</dbReference>
<dbReference type="InterPro" id="IPR021427">
    <property type="entry name" value="DUF3077"/>
</dbReference>
<reference evidence="1" key="2">
    <citation type="journal article" date="2020" name="Microorganisms">
        <title>Reliable Identification of Environmental Pseudomonas Isolates Using the rpoD Gene.</title>
        <authorList>
            <consortium name="The Broad Institute Genome Sequencing Platform"/>
            <person name="Girard L."/>
            <person name="Lood C."/>
            <person name="Rokni-Zadeh H."/>
            <person name="van Noort V."/>
            <person name="Lavigne R."/>
            <person name="De Mot R."/>
        </authorList>
    </citation>
    <scope>NUCLEOTIDE SEQUENCE</scope>
    <source>
        <strain evidence="1">SWRI10</strain>
    </source>
</reference>
<sequence>MKLKTTGVATFACDTPKGKVELLRVMPGLAAEEVLQDVVKMLSCMTELTRRAMARPDDVEVLMRSGYYLNGMAKALVEDLLLGLHGESGATAH</sequence>
<dbReference type="Pfam" id="PF11275">
    <property type="entry name" value="DUF3077"/>
    <property type="match status" value="1"/>
</dbReference>
<dbReference type="Proteomes" id="UP001621534">
    <property type="component" value="Unassembled WGS sequence"/>
</dbReference>
<evidence type="ECO:0000313" key="1">
    <source>
        <dbReference type="EMBL" id="MBC3440033.1"/>
    </source>
</evidence>
<dbReference type="AlphaFoldDB" id="A0A923JVB5"/>
<proteinExistence type="predicted"/>
<accession>A0A923JVB5</accession>
<dbReference type="EMBL" id="JABWRE010000002">
    <property type="protein sequence ID" value="MBC3440033.1"/>
    <property type="molecule type" value="Genomic_DNA"/>
</dbReference>